<evidence type="ECO:0000259" key="1">
    <source>
        <dbReference type="Pfam" id="PF12708"/>
    </source>
</evidence>
<dbReference type="InterPro" id="IPR012334">
    <property type="entry name" value="Pectin_lyas_fold"/>
</dbReference>
<dbReference type="InterPro" id="IPR024535">
    <property type="entry name" value="RHGA/B-epi-like_pectate_lyase"/>
</dbReference>
<dbReference type="SUPFAM" id="SSF51126">
    <property type="entry name" value="Pectin lyase-like"/>
    <property type="match status" value="2"/>
</dbReference>
<dbReference type="VEuPathDB" id="FungiDB:MAN_05396"/>
<keyword evidence="3" id="KW-1185">Reference proteome</keyword>
<feature type="domain" description="Rhamnogalacturonase A/B/Epimerase-like pectate lyase" evidence="1">
    <location>
        <begin position="402"/>
        <end position="466"/>
    </location>
</feature>
<dbReference type="Proteomes" id="UP000031186">
    <property type="component" value="Unassembled WGS sequence"/>
</dbReference>
<dbReference type="InterPro" id="IPR011050">
    <property type="entry name" value="Pectin_lyase_fold/virulence"/>
</dbReference>
<dbReference type="GO" id="GO:0004650">
    <property type="term" value="F:polygalacturonase activity"/>
    <property type="evidence" value="ECO:0007669"/>
    <property type="project" value="InterPro"/>
</dbReference>
<proteinExistence type="predicted"/>
<dbReference type="PANTHER" id="PTHR33928">
    <property type="entry name" value="POLYGALACTURONASE QRT3"/>
    <property type="match status" value="1"/>
</dbReference>
<dbReference type="Gene3D" id="2.160.20.10">
    <property type="entry name" value="Single-stranded right-handed beta-helix, Pectin lyase-like"/>
    <property type="match status" value="2"/>
</dbReference>
<dbReference type="EMBL" id="AZNF01000006">
    <property type="protein sequence ID" value="KID65737.1"/>
    <property type="molecule type" value="Genomic_DNA"/>
</dbReference>
<feature type="non-terminal residue" evidence="2">
    <location>
        <position position="1"/>
    </location>
</feature>
<feature type="domain" description="Rhamnogalacturonase A/B/Epimerase-like pectate lyase" evidence="1">
    <location>
        <begin position="54"/>
        <end position="263"/>
    </location>
</feature>
<dbReference type="PANTHER" id="PTHR33928:SF2">
    <property type="entry name" value="PECTATE LYASE SUPERFAMILY PROTEIN DOMAIN-CONTAINING PROTEIN-RELATED"/>
    <property type="match status" value="1"/>
</dbReference>
<accession>A0A0B4FD36</accession>
<evidence type="ECO:0000313" key="2">
    <source>
        <dbReference type="EMBL" id="KID65737.1"/>
    </source>
</evidence>
<dbReference type="Pfam" id="PF12708">
    <property type="entry name" value="Pect-lyase_RHGA_epim"/>
    <property type="match status" value="2"/>
</dbReference>
<evidence type="ECO:0000313" key="3">
    <source>
        <dbReference type="Proteomes" id="UP000031186"/>
    </source>
</evidence>
<dbReference type="HOGENOM" id="CLU_002540_1_0_1"/>
<gene>
    <name evidence="2" type="ORF">MAN_05396</name>
</gene>
<protein>
    <submittedName>
        <fullName evidence="2">Beta-1,3-glucanase</fullName>
    </submittedName>
</protein>
<dbReference type="OrthoDB" id="1046782at2759"/>
<reference evidence="2 3" key="1">
    <citation type="journal article" date="2014" name="Proc. Natl. Acad. Sci. U.S.A.">
        <title>Trajectory and genomic determinants of fungal-pathogen speciation and host adaptation.</title>
        <authorList>
            <person name="Hu X."/>
            <person name="Xiao G."/>
            <person name="Zheng P."/>
            <person name="Shang Y."/>
            <person name="Su Y."/>
            <person name="Zhang X."/>
            <person name="Liu X."/>
            <person name="Zhan S."/>
            <person name="St Leger R.J."/>
            <person name="Wang C."/>
        </authorList>
    </citation>
    <scope>NUCLEOTIDE SEQUENCE [LARGE SCALE GENOMIC DNA]</scope>
    <source>
        <strain evidence="2 3">ARSEF 549</strain>
    </source>
</reference>
<dbReference type="AlphaFoldDB" id="A0A0B4FD36"/>
<dbReference type="CDD" id="cd23668">
    <property type="entry name" value="GH55_beta13glucanase-like"/>
    <property type="match status" value="1"/>
</dbReference>
<organism evidence="2 3">
    <name type="scientific">Metarhizium anisopliae (strain ARSEF 549)</name>
    <dbReference type="NCBI Taxonomy" id="3151832"/>
    <lineage>
        <taxon>Eukaryota</taxon>
        <taxon>Fungi</taxon>
        <taxon>Dikarya</taxon>
        <taxon>Ascomycota</taxon>
        <taxon>Pezizomycotina</taxon>
        <taxon>Sordariomycetes</taxon>
        <taxon>Hypocreomycetidae</taxon>
        <taxon>Hypocreales</taxon>
        <taxon>Clavicipitaceae</taxon>
        <taxon>Metarhizium</taxon>
    </lineage>
</organism>
<comment type="caution">
    <text evidence="2">The sequence shown here is derived from an EMBL/GenBank/DDBJ whole genome shotgun (WGS) entry which is preliminary data.</text>
</comment>
<name>A0A0B4FD36_METAF</name>
<dbReference type="InterPro" id="IPR039279">
    <property type="entry name" value="QRT3-like"/>
</dbReference>
<sequence length="764" mass="82894">MGAYPGGLIYLNATLPSRSAHWYSVMAHGGPSSGFAPYVDHPEEYQVFVSAKANKSETIQGAIDYATGLNYNAAQERHGYWVSSMPRVVYVPPGIYTFENPLVMNTDTILMGDARHPPVIRAAPNFEHDVLLNGMAPSYMPNAGELANTVALKNVILDTTAVNRSKALTALYWGVAQGSHLQNVQIIMAQSTDRKDGHTGIRLGVGSILSLGDVRIENGLNGIWHDGHQSALFKNISFYRNTVGLRVSNGSAVTLLAPTFENVDVCVNHTSGSAFVGIVDGTSINSGLTFLSGRTKNDMTRPSLLIDNLDKRRDPEYEPENTVQVNGRTVLGPVGHVHSFSYGNKVGRNHIYGVTTDNSITRSRIAAPGGRIPIHPPPNYALSAWSDFINVKDSKQNGGHTVRGDGMTDDVQALTKVLQHAVKEHKIVYFPFGDYRISSTLVIPIGSRIHGEAWPSISGAGPRFSNAKNPKPVVQVGKVGDVGTIHIQDMRFTVADVSPGAIILQFHAHGKKPGDVAIWNSIVNVGGLRGAPDMVRRCADDSHPCQAAYLGMHFARGSSVYAENVWNWVSSRNAEDFFAGVDIAAKGGVLVESTNGTWLHGLGSEHWWQYQLNLRSASNVVLSMPRTEANPAQGGTAKPMLPWPGTSDPGGWGDHDYSRCRVSDPACRRGVGNYINGGSDIYYYGAASWVSRTGPEHPRCYAGYHCQEHMHYIAKTPENLQAYGLCSNDTMYALRLGDGTRVVEHGTFYGPGWPKGSVVGRYTT</sequence>